<dbReference type="SMART" id="SM00382">
    <property type="entry name" value="AAA"/>
    <property type="match status" value="2"/>
</dbReference>
<evidence type="ECO:0000256" key="1">
    <source>
        <dbReference type="SAM" id="MobiDB-lite"/>
    </source>
</evidence>
<dbReference type="PANTHER" id="PTHR30121">
    <property type="entry name" value="UNCHARACTERIZED PROTEIN YJGR-RELATED"/>
    <property type="match status" value="1"/>
</dbReference>
<gene>
    <name evidence="3" type="ORF">OJF2_66700</name>
</gene>
<protein>
    <recommendedName>
        <fullName evidence="2">AAA+ ATPase domain-containing protein</fullName>
    </recommendedName>
</protein>
<name>A0A5B9WBX0_9BACT</name>
<dbReference type="Gene3D" id="3.40.50.300">
    <property type="entry name" value="P-loop containing nucleotide triphosphate hydrolases"/>
    <property type="match status" value="3"/>
</dbReference>
<dbReference type="PROSITE" id="PS00675">
    <property type="entry name" value="SIGMA54_INTERACT_1"/>
    <property type="match status" value="1"/>
</dbReference>
<dbReference type="InterPro" id="IPR002789">
    <property type="entry name" value="HerA_central"/>
</dbReference>
<sequence length="1075" mass="117427">MGRTAMSTPPHAARPEPSPGSDPRVAAFCSRAHPGLFYSVAQAADVWKRDPFDVESIHGNVRAAFLGMVDRATTPGHLPTGRMLLLLGDSGSGKTHLMRAFRNSVHAARRGYCAYMQMTAFTDQYGRYVLNNLIQSLDKPYADDGGKATGLMRLSAGLADAVAADEPSRVMLDRIRDDDLDQDALDGIIHELTDRIILDDRFSRIDDDAIRAILYLQHGDPRIKARVLKYLRCEDLTAHDRRLLGEIVPRTYPDAPHWMIQRLGEMIWALEQVPLILCVDQLEDMLNLDDAPLLFRRALSTLCDLVSRLPSCLVVISCLRDYYDQLKQHLAKPTQTRVQGSPGPIDLKAPREAGEIAQVVGSRLRFLYESEGVAWSPADPTFPFPAEFVAGLAGLSTRDVLEKCHHYRERCVAEGNLVPFEGAPVEPREPDPTEIEQAWNELTSGSPREVPSREATLAEILAGAIRGCSGELTTGHDFHAEVSDRFIPVEIHAPDDSVERLYAGVCNKSAKGGALGRQIEEVAKLASEQTAVLVRSTAFPSNPRAQITQQLGKLTDRGARLVVVEDSDWRTMMAYPEFAARHAGHPAFATWRTRSRPLSSLESLRRILDLDRIEGGAPAPVEARPREEAASKANGRAAGGAEASTELGGVAIVAGTRTPLLLGRTNSRREEPVTLDPDLLTRHAAFLGTPGSGKTTAALAVVEQLLLRGIPAILVDRKGDLCAYARPGMGLRDDLDDVLGERAGQLRARVEVALYTPRKASGRPLSIAAAPAGLGSLPDDERTQGAKYAAAALGGMMNYRSGKADQANLAILGQAIEILCQEDREGPVSIKDLIAFIADRDRALVDAVGRLDTRRFDKLAEDLQTLHLTQGDLLAAQGEPLDVDALLGRAPRATPGKTRLSIVSTKFLGNNQDIQFWVAQLLMELARWASRHPAPDGSLQAVAMFDEADLYLPAVGKPASKEPMENLIRRARSAGLGLFLATQNPGDFDYRCRENVQTWLVGQIREANSLTKMRPLFADNRVDIADVLPGQKTGEFHLVREGQSIPLRADRSAADTRQVPEDEIPLLARLTIGMD</sequence>
<dbReference type="EMBL" id="CP042997">
    <property type="protein sequence ID" value="QEH38072.1"/>
    <property type="molecule type" value="Genomic_DNA"/>
</dbReference>
<dbReference type="Pfam" id="PF01935">
    <property type="entry name" value="DUF87"/>
    <property type="match status" value="1"/>
</dbReference>
<feature type="region of interest" description="Disordered" evidence="1">
    <location>
        <begin position="1"/>
        <end position="23"/>
    </location>
</feature>
<dbReference type="PANTHER" id="PTHR30121:SF6">
    <property type="entry name" value="SLR6007 PROTEIN"/>
    <property type="match status" value="1"/>
</dbReference>
<feature type="domain" description="AAA+ ATPase" evidence="2">
    <location>
        <begin position="80"/>
        <end position="220"/>
    </location>
</feature>
<proteinExistence type="predicted"/>
<organism evidence="3 4">
    <name type="scientific">Aquisphaera giovannonii</name>
    <dbReference type="NCBI Taxonomy" id="406548"/>
    <lineage>
        <taxon>Bacteria</taxon>
        <taxon>Pseudomonadati</taxon>
        <taxon>Planctomycetota</taxon>
        <taxon>Planctomycetia</taxon>
        <taxon>Isosphaerales</taxon>
        <taxon>Isosphaeraceae</taxon>
        <taxon>Aquisphaera</taxon>
    </lineage>
</organism>
<evidence type="ECO:0000259" key="2">
    <source>
        <dbReference type="SMART" id="SM00382"/>
    </source>
</evidence>
<evidence type="ECO:0000313" key="3">
    <source>
        <dbReference type="EMBL" id="QEH38072.1"/>
    </source>
</evidence>
<keyword evidence="4" id="KW-1185">Reference proteome</keyword>
<feature type="domain" description="AAA+ ATPase" evidence="2">
    <location>
        <begin position="680"/>
        <end position="1028"/>
    </location>
</feature>
<accession>A0A5B9WBX0</accession>
<dbReference type="OrthoDB" id="9758751at2"/>
<dbReference type="KEGG" id="agv:OJF2_66700"/>
<dbReference type="InterPro" id="IPR027417">
    <property type="entry name" value="P-loop_NTPase"/>
</dbReference>
<dbReference type="Proteomes" id="UP000324233">
    <property type="component" value="Chromosome"/>
</dbReference>
<dbReference type="SUPFAM" id="SSF52540">
    <property type="entry name" value="P-loop containing nucleoside triphosphate hydrolases"/>
    <property type="match status" value="2"/>
</dbReference>
<dbReference type="AlphaFoldDB" id="A0A5B9WBX0"/>
<dbReference type="InterPro" id="IPR025662">
    <property type="entry name" value="Sigma_54_int_dom_ATP-bd_1"/>
</dbReference>
<evidence type="ECO:0000313" key="4">
    <source>
        <dbReference type="Proteomes" id="UP000324233"/>
    </source>
</evidence>
<reference evidence="3 4" key="1">
    <citation type="submission" date="2019-08" db="EMBL/GenBank/DDBJ databases">
        <title>Deep-cultivation of Planctomycetes and their phenomic and genomic characterization uncovers novel biology.</title>
        <authorList>
            <person name="Wiegand S."/>
            <person name="Jogler M."/>
            <person name="Boedeker C."/>
            <person name="Pinto D."/>
            <person name="Vollmers J."/>
            <person name="Rivas-Marin E."/>
            <person name="Kohn T."/>
            <person name="Peeters S.H."/>
            <person name="Heuer A."/>
            <person name="Rast P."/>
            <person name="Oberbeckmann S."/>
            <person name="Bunk B."/>
            <person name="Jeske O."/>
            <person name="Meyerdierks A."/>
            <person name="Storesund J.E."/>
            <person name="Kallscheuer N."/>
            <person name="Luecker S."/>
            <person name="Lage O.M."/>
            <person name="Pohl T."/>
            <person name="Merkel B.J."/>
            <person name="Hornburger P."/>
            <person name="Mueller R.-W."/>
            <person name="Bruemmer F."/>
            <person name="Labrenz M."/>
            <person name="Spormann A.M."/>
            <person name="Op den Camp H."/>
            <person name="Overmann J."/>
            <person name="Amann R."/>
            <person name="Jetten M.S.M."/>
            <person name="Mascher T."/>
            <person name="Medema M.H."/>
            <person name="Devos D.P."/>
            <person name="Kaster A.-K."/>
            <person name="Ovreas L."/>
            <person name="Rohde M."/>
            <person name="Galperin M.Y."/>
            <person name="Jogler C."/>
        </authorList>
    </citation>
    <scope>NUCLEOTIDE SEQUENCE [LARGE SCALE GENOMIC DNA]</scope>
    <source>
        <strain evidence="3 4">OJF2</strain>
    </source>
</reference>
<dbReference type="InterPro" id="IPR051162">
    <property type="entry name" value="T4SS_component"/>
</dbReference>
<dbReference type="InterPro" id="IPR003593">
    <property type="entry name" value="AAA+_ATPase"/>
</dbReference>
<feature type="region of interest" description="Disordered" evidence="1">
    <location>
        <begin position="617"/>
        <end position="641"/>
    </location>
</feature>